<dbReference type="EMBL" id="CP053069">
    <property type="protein sequence ID" value="QJR10448.1"/>
    <property type="molecule type" value="Genomic_DNA"/>
</dbReference>
<dbReference type="InterPro" id="IPR007487">
    <property type="entry name" value="ABC_transpt-TYRBP-like"/>
</dbReference>
<dbReference type="Gene3D" id="3.40.50.2300">
    <property type="match status" value="2"/>
</dbReference>
<dbReference type="RefSeq" id="WP_171090964.1">
    <property type="nucleotide sequence ID" value="NZ_CP053069.1"/>
</dbReference>
<dbReference type="Proteomes" id="UP000501534">
    <property type="component" value="Chromosome"/>
</dbReference>
<evidence type="ECO:0008006" key="3">
    <source>
        <dbReference type="Google" id="ProtNLM"/>
    </source>
</evidence>
<dbReference type="CDD" id="cd06325">
    <property type="entry name" value="PBP1_ABC_unchar_transporter"/>
    <property type="match status" value="1"/>
</dbReference>
<reference evidence="1 2" key="1">
    <citation type="submission" date="2020-04" db="EMBL/GenBank/DDBJ databases">
        <title>Usitatibacter rugosus gen. nov., sp. nov. and Usitatibacter palustris sp. nov., novel members of Usitatibacteraceae fam. nov. within the order Nitrosomonadales isolated from soil.</title>
        <authorList>
            <person name="Huber K.J."/>
            <person name="Neumann-Schaal M."/>
            <person name="Geppert A."/>
            <person name="Luckner M."/>
            <person name="Wanner G."/>
            <person name="Overmann J."/>
        </authorList>
    </citation>
    <scope>NUCLEOTIDE SEQUENCE [LARGE SCALE GENOMIC DNA]</scope>
    <source>
        <strain evidence="1 2">0125_3</strain>
    </source>
</reference>
<name>A0A6M4GUC3_9PROT</name>
<keyword evidence="2" id="KW-1185">Reference proteome</keyword>
<accession>A0A6M4GUC3</accession>
<dbReference type="PANTHER" id="PTHR35271">
    <property type="entry name" value="ABC TRANSPORTER, SUBSTRATE-BINDING LIPOPROTEIN-RELATED"/>
    <property type="match status" value="1"/>
</dbReference>
<dbReference type="KEGG" id="uru:DSM104443_01512"/>
<evidence type="ECO:0000313" key="1">
    <source>
        <dbReference type="EMBL" id="QJR10448.1"/>
    </source>
</evidence>
<dbReference type="InterPro" id="IPR028082">
    <property type="entry name" value="Peripla_BP_I"/>
</dbReference>
<gene>
    <name evidence="1" type="ORF">DSM104443_01512</name>
</gene>
<sequence length="333" mass="36354">MRRTFLKQAGALSAAALAQRAWGQAAAPMRIYAVTWRGKTQVEIGMEDFFGKQGVPVEFIWRDAAQTPARLEGFAKEIKELRPDLVFTWGTTATLGIAGAYDAADPQRFVTDIPLLFAMVADPVGAKVVPALRVQGRDITGVFHVAPLAAQVESMRTYRKFEKLGVIYNAAEANSVAIVASLKRLGNAQRFGVVDVAFDRDASGKPLSTGIADKIATLKQAGAEWLYLGPDTYLLTQMKEVAAAALEHRIATFSATEAVLNSPFPVLTGLVSSYYLVGQFAGFKAVQVLQKRLRARDIPIETLSRYSFIVRMEVAKQLDILPPVALFNYAIVK</sequence>
<protein>
    <recommendedName>
        <fullName evidence="3">ABC transport system substrate-binding protein</fullName>
    </recommendedName>
</protein>
<dbReference type="PANTHER" id="PTHR35271:SF1">
    <property type="entry name" value="ABC TRANSPORTER, SUBSTRATE-BINDING LIPOPROTEIN"/>
    <property type="match status" value="1"/>
</dbReference>
<dbReference type="Pfam" id="PF04392">
    <property type="entry name" value="ABC_sub_bind"/>
    <property type="match status" value="1"/>
</dbReference>
<evidence type="ECO:0000313" key="2">
    <source>
        <dbReference type="Proteomes" id="UP000501534"/>
    </source>
</evidence>
<organism evidence="1 2">
    <name type="scientific">Usitatibacter rugosus</name>
    <dbReference type="NCBI Taxonomy" id="2732067"/>
    <lineage>
        <taxon>Bacteria</taxon>
        <taxon>Pseudomonadati</taxon>
        <taxon>Pseudomonadota</taxon>
        <taxon>Betaproteobacteria</taxon>
        <taxon>Nitrosomonadales</taxon>
        <taxon>Usitatibacteraceae</taxon>
        <taxon>Usitatibacter</taxon>
    </lineage>
</organism>
<dbReference type="SUPFAM" id="SSF53822">
    <property type="entry name" value="Periplasmic binding protein-like I"/>
    <property type="match status" value="1"/>
</dbReference>
<dbReference type="AlphaFoldDB" id="A0A6M4GUC3"/>
<proteinExistence type="predicted"/>